<name>A0A1I8AX00_9BILA</name>
<proteinExistence type="predicted"/>
<organism evidence="1 2">
    <name type="scientific">Steinernema glaseri</name>
    <dbReference type="NCBI Taxonomy" id="37863"/>
    <lineage>
        <taxon>Eukaryota</taxon>
        <taxon>Metazoa</taxon>
        <taxon>Ecdysozoa</taxon>
        <taxon>Nematoda</taxon>
        <taxon>Chromadorea</taxon>
        <taxon>Rhabditida</taxon>
        <taxon>Tylenchina</taxon>
        <taxon>Panagrolaimomorpha</taxon>
        <taxon>Strongyloidoidea</taxon>
        <taxon>Steinernematidae</taxon>
        <taxon>Steinernema</taxon>
    </lineage>
</organism>
<protein>
    <submittedName>
        <fullName evidence="2">Transposase</fullName>
    </submittedName>
</protein>
<sequence>MSRRSESRRLSVAGNSRRAGWLNRAQQTLVRLSCECAPHSGCVGWCSLITHVIADKFDVWLAQKANQNVVDT</sequence>
<dbReference type="Proteomes" id="UP000095287">
    <property type="component" value="Unplaced"/>
</dbReference>
<evidence type="ECO:0000313" key="2">
    <source>
        <dbReference type="WBParaSite" id="L893_g9812.t1"/>
    </source>
</evidence>
<dbReference type="AlphaFoldDB" id="A0A1I8AX00"/>
<accession>A0A1I8AX00</accession>
<keyword evidence="1" id="KW-1185">Reference proteome</keyword>
<evidence type="ECO:0000313" key="1">
    <source>
        <dbReference type="Proteomes" id="UP000095287"/>
    </source>
</evidence>
<reference evidence="2" key="1">
    <citation type="submission" date="2016-11" db="UniProtKB">
        <authorList>
            <consortium name="WormBaseParasite"/>
        </authorList>
    </citation>
    <scope>IDENTIFICATION</scope>
</reference>
<dbReference type="WBParaSite" id="L893_g9812.t1">
    <property type="protein sequence ID" value="L893_g9812.t1"/>
    <property type="gene ID" value="L893_g9812"/>
</dbReference>